<gene>
    <name evidence="8" type="primary">OXR1</name>
    <name evidence="8" type="ORF">SEPCBS119000_001902</name>
</gene>
<feature type="domain" description="TLDc" evidence="7">
    <location>
        <begin position="152"/>
        <end position="388"/>
    </location>
</feature>
<comment type="function">
    <text evidence="4">May be involved in protection from oxidative damage.</text>
</comment>
<evidence type="ECO:0000256" key="4">
    <source>
        <dbReference type="ARBA" id="ARBA00037112"/>
    </source>
</evidence>
<evidence type="ECO:0000313" key="8">
    <source>
        <dbReference type="EMBL" id="CAK7266205.1"/>
    </source>
</evidence>
<dbReference type="PROSITE" id="PS51886">
    <property type="entry name" value="TLDC"/>
    <property type="match status" value="1"/>
</dbReference>
<dbReference type="Pfam" id="PF07534">
    <property type="entry name" value="TLD"/>
    <property type="match status" value="2"/>
</dbReference>
<feature type="region of interest" description="Disordered" evidence="6">
    <location>
        <begin position="85"/>
        <end position="114"/>
    </location>
</feature>
<proteinExistence type="inferred from homology"/>
<feature type="region of interest" description="Disordered" evidence="6">
    <location>
        <begin position="1"/>
        <end position="39"/>
    </location>
</feature>
<evidence type="ECO:0000256" key="5">
    <source>
        <dbReference type="ARBA" id="ARBA00040604"/>
    </source>
</evidence>
<name>A0ABP0DD85_9PEZI</name>
<comment type="caution">
    <text evidence="8">The sequence shown here is derived from an EMBL/GenBank/DDBJ whole genome shotgun (WGS) entry which is preliminary data.</text>
</comment>
<sequence length="391" mass="41824">MSYHSDRGPSSDYTSHEADSPPTHSPPSSSGAITPILPQSLPSSSFSSSLYNALGGIMRRLSSDPAGNLPTDGSRHIDHTSTFPVATSHQHHGGDSNPMQPSRSATVGRGSSNGIDGVYTPPMAHSASLFQPPPLEPLILQGFSSDTPLSARILTPSIAEEIRIMVPERLRIEEDWQLAYSLDQDGASLATLYEKTHKYGERRIGFVLAVKDRDGGIFGAYLTERPHPSPHYFGTGECFLWKAALLDPLPPIPATATAQRTAQTLTTSTVPTFPTASPTVPISQDGQLIQGQDSTPTTQLPDVATQMPAPPGSTIRFSAFPYSGVNEYFLYCEAHSLSVGGGDGKYGLWLNDSLDKGISATCLTFGNQPLSDEGEKFGVLGVEVWVIGSRR</sequence>
<protein>
    <recommendedName>
        <fullName evidence="5">Oxidation resistance protein 1</fullName>
    </recommendedName>
</protein>
<dbReference type="PANTHER" id="PTHR23354:SF62">
    <property type="entry name" value="MUSTARD, ISOFORM V"/>
    <property type="match status" value="1"/>
</dbReference>
<dbReference type="InterPro" id="IPR006571">
    <property type="entry name" value="TLDc_dom"/>
</dbReference>
<feature type="compositionally biased region" description="Low complexity" evidence="6">
    <location>
        <begin position="20"/>
        <end position="39"/>
    </location>
</feature>
<evidence type="ECO:0000313" key="9">
    <source>
        <dbReference type="Proteomes" id="UP001642502"/>
    </source>
</evidence>
<comment type="subcellular location">
    <subcellularLocation>
        <location evidence="1">Mitochondrion</location>
    </subcellularLocation>
</comment>
<evidence type="ECO:0000256" key="3">
    <source>
        <dbReference type="ARBA" id="ARBA00023128"/>
    </source>
</evidence>
<comment type="similarity">
    <text evidence="2">Belongs to the OXR1 family.</text>
</comment>
<dbReference type="Proteomes" id="UP001642502">
    <property type="component" value="Unassembled WGS sequence"/>
</dbReference>
<dbReference type="PANTHER" id="PTHR23354">
    <property type="entry name" value="NUCLEOLAR PROTEIN 7/ESTROGEN RECEPTOR COACTIVATOR-RELATED"/>
    <property type="match status" value="1"/>
</dbReference>
<reference evidence="8 9" key="1">
    <citation type="submission" date="2024-01" db="EMBL/GenBank/DDBJ databases">
        <authorList>
            <person name="Allen C."/>
            <person name="Tagirdzhanova G."/>
        </authorList>
    </citation>
    <scope>NUCLEOTIDE SEQUENCE [LARGE SCALE GENOMIC DNA]</scope>
    <source>
        <strain evidence="8 9">CBS 119000</strain>
    </source>
</reference>
<organism evidence="8 9">
    <name type="scientific">Sporothrix epigloea</name>
    <dbReference type="NCBI Taxonomy" id="1892477"/>
    <lineage>
        <taxon>Eukaryota</taxon>
        <taxon>Fungi</taxon>
        <taxon>Dikarya</taxon>
        <taxon>Ascomycota</taxon>
        <taxon>Pezizomycotina</taxon>
        <taxon>Sordariomycetes</taxon>
        <taxon>Sordariomycetidae</taxon>
        <taxon>Ophiostomatales</taxon>
        <taxon>Ophiostomataceae</taxon>
        <taxon>Sporothrix</taxon>
    </lineage>
</organism>
<evidence type="ECO:0000256" key="6">
    <source>
        <dbReference type="SAM" id="MobiDB-lite"/>
    </source>
</evidence>
<keyword evidence="3" id="KW-0496">Mitochondrion</keyword>
<evidence type="ECO:0000259" key="7">
    <source>
        <dbReference type="PROSITE" id="PS51886"/>
    </source>
</evidence>
<feature type="compositionally biased region" description="Polar residues" evidence="6">
    <location>
        <begin position="97"/>
        <end position="114"/>
    </location>
</feature>
<dbReference type="SMART" id="SM00584">
    <property type="entry name" value="TLDc"/>
    <property type="match status" value="1"/>
</dbReference>
<dbReference type="EMBL" id="CAWUON010000017">
    <property type="protein sequence ID" value="CAK7266205.1"/>
    <property type="molecule type" value="Genomic_DNA"/>
</dbReference>
<evidence type="ECO:0000256" key="2">
    <source>
        <dbReference type="ARBA" id="ARBA00009540"/>
    </source>
</evidence>
<accession>A0ABP0DD85</accession>
<keyword evidence="9" id="KW-1185">Reference proteome</keyword>
<evidence type="ECO:0000256" key="1">
    <source>
        <dbReference type="ARBA" id="ARBA00004173"/>
    </source>
</evidence>
<feature type="compositionally biased region" description="Basic and acidic residues" evidence="6">
    <location>
        <begin position="1"/>
        <end position="19"/>
    </location>
</feature>